<accession>A0A9W9DRQ4</accession>
<dbReference type="InterPro" id="IPR025974">
    <property type="entry name" value="Mif2/CENP-C_cupin"/>
</dbReference>
<dbReference type="Pfam" id="PF11699">
    <property type="entry name" value="CENP-C_C"/>
    <property type="match status" value="1"/>
</dbReference>
<gene>
    <name evidence="9" type="ORF">J3R30DRAFT_3699452</name>
</gene>
<feature type="compositionally biased region" description="Low complexity" evidence="7">
    <location>
        <begin position="563"/>
        <end position="574"/>
    </location>
</feature>
<dbReference type="InterPro" id="IPR028386">
    <property type="entry name" value="CENP-C/Mif2/cnp3"/>
</dbReference>
<evidence type="ECO:0000313" key="10">
    <source>
        <dbReference type="Proteomes" id="UP001150266"/>
    </source>
</evidence>
<dbReference type="PANTHER" id="PTHR16684">
    <property type="entry name" value="CENTROMERE PROTEIN C"/>
    <property type="match status" value="1"/>
</dbReference>
<dbReference type="Proteomes" id="UP001150266">
    <property type="component" value="Unassembled WGS sequence"/>
</dbReference>
<keyword evidence="3" id="KW-0238">DNA-binding</keyword>
<feature type="compositionally biased region" description="Acidic residues" evidence="7">
    <location>
        <begin position="81"/>
        <end position="93"/>
    </location>
</feature>
<evidence type="ECO:0000256" key="7">
    <source>
        <dbReference type="SAM" id="MobiDB-lite"/>
    </source>
</evidence>
<feature type="compositionally biased region" description="Basic and acidic residues" evidence="7">
    <location>
        <begin position="325"/>
        <end position="335"/>
    </location>
</feature>
<comment type="similarity">
    <text evidence="2">Belongs to the CENP-C/MIF2 family.</text>
</comment>
<dbReference type="SUPFAM" id="SSF51182">
    <property type="entry name" value="RmlC-like cupins"/>
    <property type="match status" value="1"/>
</dbReference>
<keyword evidence="4" id="KW-0539">Nucleus</keyword>
<feature type="domain" description="Mif2/CENP-C cupin" evidence="8">
    <location>
        <begin position="447"/>
        <end position="531"/>
    </location>
</feature>
<organism evidence="9 10">
    <name type="scientific">Lentinula aciculospora</name>
    <dbReference type="NCBI Taxonomy" id="153920"/>
    <lineage>
        <taxon>Eukaryota</taxon>
        <taxon>Fungi</taxon>
        <taxon>Dikarya</taxon>
        <taxon>Basidiomycota</taxon>
        <taxon>Agaricomycotina</taxon>
        <taxon>Agaricomycetes</taxon>
        <taxon>Agaricomycetidae</taxon>
        <taxon>Agaricales</taxon>
        <taxon>Marasmiineae</taxon>
        <taxon>Omphalotaceae</taxon>
        <taxon>Lentinula</taxon>
    </lineage>
</organism>
<comment type="function">
    <text evidence="5">Component of the kinetochore, a multiprotein complex that assembles on centromeric DNA and attaches chromosomes to spindle microtubules, mediating chromosome segregation and sister chromatid segregation during meiosis and mitosis. Component of the inner kinetochore constitutive centromere-associated network (CCAN), which serves as a structural platform for outer kinetochore assembly.</text>
</comment>
<feature type="region of interest" description="Disordered" evidence="7">
    <location>
        <begin position="203"/>
        <end position="338"/>
    </location>
</feature>
<protein>
    <recommendedName>
        <fullName evidence="6">CENP-C homolog</fullName>
    </recommendedName>
</protein>
<dbReference type="FunFam" id="2.60.120.10:FF:000033">
    <property type="entry name" value="Centromere protein C 1"/>
    <property type="match status" value="1"/>
</dbReference>
<evidence type="ECO:0000256" key="1">
    <source>
        <dbReference type="ARBA" id="ARBA00004123"/>
    </source>
</evidence>
<dbReference type="GO" id="GO:0005634">
    <property type="term" value="C:nucleus"/>
    <property type="evidence" value="ECO:0007669"/>
    <property type="project" value="UniProtKB-SubCell"/>
</dbReference>
<evidence type="ECO:0000256" key="3">
    <source>
        <dbReference type="ARBA" id="ARBA00023125"/>
    </source>
</evidence>
<evidence type="ECO:0000256" key="4">
    <source>
        <dbReference type="ARBA" id="ARBA00023242"/>
    </source>
</evidence>
<dbReference type="CDD" id="cd06993">
    <property type="entry name" value="cupin_CENP-C_C"/>
    <property type="match status" value="1"/>
</dbReference>
<sequence>MPETRPRQSSIGSRRRLPKAHIPYRGNSLEVTRKTGVKVAHEPDSDGFETYEHFAQQADKITPYQVKGTQKNKRYASQEPEPQEDEGDSDMEIDSPIHYIANSRQPSSPISRRTSTISRPVARNTANQFDAVPSPRTRAHHTSRHSNGAGPSRLSRRAMASDDEPISTTTRGTNGFADMSIDTAFPDDLSIQHRSFTELNLDFMDDDEIDGVVDEPLAPSPKRKRGNNPVPSDDPPVLSPKRKSGQNVERTTSPRSPEELPPRTRTPDIEEEEIQQPEEQEHSANESAGEQEQEHDEAEEEPVAVKKAKTDKGKEKGKSKKGQAQKKENLREGVRRSQRKPIKPLEWWRNEKYVYERPTHGTILVPHIKEIIRIPEEPKEPLGKHYKRKRGRSKTVQLLDNPEEGWDDDTNAVVSVVDWKTKEPKDKRIICLAKDIKPRRAANSEWAYQRIFGDDNFTASGHLTIPVHGRKPTKTTKDNTYTFYLIQGAINLKIHETSSILCTGAQFMVPRGNTYFIENIGDREAKLFFAQARQEPTTEDSESPRKSNALPRTSSVTGPSKTPPATKRATTTGI</sequence>
<feature type="compositionally biased region" description="Polar residues" evidence="7">
    <location>
        <begin position="245"/>
        <end position="255"/>
    </location>
</feature>
<evidence type="ECO:0000259" key="8">
    <source>
        <dbReference type="Pfam" id="PF11699"/>
    </source>
</evidence>
<dbReference type="InterPro" id="IPR014710">
    <property type="entry name" value="RmlC-like_jellyroll"/>
</dbReference>
<dbReference type="GO" id="GO:0019237">
    <property type="term" value="F:centromeric DNA binding"/>
    <property type="evidence" value="ECO:0007669"/>
    <property type="project" value="InterPro"/>
</dbReference>
<feature type="compositionally biased region" description="Acidic residues" evidence="7">
    <location>
        <begin position="269"/>
        <end position="278"/>
    </location>
</feature>
<feature type="compositionally biased region" description="Acidic residues" evidence="7">
    <location>
        <begin position="203"/>
        <end position="213"/>
    </location>
</feature>
<dbReference type="InterPro" id="IPR011051">
    <property type="entry name" value="RmlC_Cupin_sf"/>
</dbReference>
<feature type="compositionally biased region" description="Acidic residues" evidence="7">
    <location>
        <begin position="289"/>
        <end position="302"/>
    </location>
</feature>
<comment type="subcellular location">
    <subcellularLocation>
        <location evidence="1">Nucleus</location>
    </subcellularLocation>
</comment>
<evidence type="ECO:0000256" key="5">
    <source>
        <dbReference type="ARBA" id="ARBA00057947"/>
    </source>
</evidence>
<feature type="compositionally biased region" description="Low complexity" evidence="7">
    <location>
        <begin position="103"/>
        <end position="120"/>
    </location>
</feature>
<dbReference type="AlphaFoldDB" id="A0A9W9DRQ4"/>
<dbReference type="Gene3D" id="2.60.120.10">
    <property type="entry name" value="Jelly Rolls"/>
    <property type="match status" value="1"/>
</dbReference>
<feature type="compositionally biased region" description="Basic and acidic residues" evidence="7">
    <location>
        <begin position="256"/>
        <end position="268"/>
    </location>
</feature>
<reference evidence="9" key="1">
    <citation type="submission" date="2022-08" db="EMBL/GenBank/DDBJ databases">
        <title>A Global Phylogenomic Analysis of the Shiitake Genus Lentinula.</title>
        <authorList>
            <consortium name="DOE Joint Genome Institute"/>
            <person name="Sierra-Patev S."/>
            <person name="Min B."/>
            <person name="Naranjo-Ortiz M."/>
            <person name="Looney B."/>
            <person name="Konkel Z."/>
            <person name="Slot J.C."/>
            <person name="Sakamoto Y."/>
            <person name="Steenwyk J.L."/>
            <person name="Rokas A."/>
            <person name="Carro J."/>
            <person name="Camarero S."/>
            <person name="Ferreira P."/>
            <person name="Molpeceres G."/>
            <person name="Ruiz-Duenas F.J."/>
            <person name="Serrano A."/>
            <person name="Henrissat B."/>
            <person name="Drula E."/>
            <person name="Hughes K.W."/>
            <person name="Mata J.L."/>
            <person name="Ishikawa N.K."/>
            <person name="Vargas-Isla R."/>
            <person name="Ushijima S."/>
            <person name="Smith C.A."/>
            <person name="Ahrendt S."/>
            <person name="Andreopoulos W."/>
            <person name="He G."/>
            <person name="Labutti K."/>
            <person name="Lipzen A."/>
            <person name="Ng V."/>
            <person name="Riley R."/>
            <person name="Sandor L."/>
            <person name="Barry K."/>
            <person name="Martinez A.T."/>
            <person name="Xiao Y."/>
            <person name="Gibbons J.G."/>
            <person name="Terashima K."/>
            <person name="Grigoriev I.V."/>
            <person name="Hibbett D.S."/>
        </authorList>
    </citation>
    <scope>NUCLEOTIDE SEQUENCE</scope>
    <source>
        <strain evidence="9">JLM2183</strain>
    </source>
</reference>
<feature type="region of interest" description="Disordered" evidence="7">
    <location>
        <begin position="55"/>
        <end position="181"/>
    </location>
</feature>
<dbReference type="OrthoDB" id="1939643at2759"/>
<dbReference type="GO" id="GO:0051455">
    <property type="term" value="P:spindle attachment to meiosis I kinetochore"/>
    <property type="evidence" value="ECO:0007669"/>
    <property type="project" value="TreeGrafter"/>
</dbReference>
<dbReference type="GO" id="GO:0051382">
    <property type="term" value="P:kinetochore assembly"/>
    <property type="evidence" value="ECO:0007669"/>
    <property type="project" value="InterPro"/>
</dbReference>
<comment type="caution">
    <text evidence="9">The sequence shown here is derived from an EMBL/GenBank/DDBJ whole genome shotgun (WGS) entry which is preliminary data.</text>
</comment>
<evidence type="ECO:0000256" key="6">
    <source>
        <dbReference type="ARBA" id="ARBA00075033"/>
    </source>
</evidence>
<evidence type="ECO:0000256" key="2">
    <source>
        <dbReference type="ARBA" id="ARBA00010291"/>
    </source>
</evidence>
<feature type="region of interest" description="Disordered" evidence="7">
    <location>
        <begin position="532"/>
        <end position="574"/>
    </location>
</feature>
<dbReference type="PANTHER" id="PTHR16684:SF11">
    <property type="entry name" value="CENTROMERE PROTEIN C"/>
    <property type="match status" value="1"/>
</dbReference>
<evidence type="ECO:0000313" key="9">
    <source>
        <dbReference type="EMBL" id="KAJ4482126.1"/>
    </source>
</evidence>
<dbReference type="GO" id="GO:0051315">
    <property type="term" value="P:attachment of mitotic spindle microtubules to kinetochore"/>
    <property type="evidence" value="ECO:0007669"/>
    <property type="project" value="TreeGrafter"/>
</dbReference>
<feature type="compositionally biased region" description="Polar residues" evidence="7">
    <location>
        <begin position="550"/>
        <end position="560"/>
    </location>
</feature>
<dbReference type="GO" id="GO:0000776">
    <property type="term" value="C:kinetochore"/>
    <property type="evidence" value="ECO:0007669"/>
    <property type="project" value="InterPro"/>
</dbReference>
<keyword evidence="10" id="KW-1185">Reference proteome</keyword>
<feature type="region of interest" description="Disordered" evidence="7">
    <location>
        <begin position="1"/>
        <end position="27"/>
    </location>
</feature>
<name>A0A9W9DRQ4_9AGAR</name>
<dbReference type="EMBL" id="JAOTPV010000005">
    <property type="protein sequence ID" value="KAJ4482126.1"/>
    <property type="molecule type" value="Genomic_DNA"/>
</dbReference>
<proteinExistence type="inferred from homology"/>